<evidence type="ECO:0000256" key="1">
    <source>
        <dbReference type="SAM" id="MobiDB-lite"/>
    </source>
</evidence>
<name>A0ABN9T4A2_9DINO</name>
<feature type="region of interest" description="Disordered" evidence="1">
    <location>
        <begin position="507"/>
        <end position="607"/>
    </location>
</feature>
<feature type="compositionally biased region" description="Low complexity" evidence="1">
    <location>
        <begin position="579"/>
        <end position="596"/>
    </location>
</feature>
<accession>A0ABN9T4A2</accession>
<dbReference type="Proteomes" id="UP001189429">
    <property type="component" value="Unassembled WGS sequence"/>
</dbReference>
<sequence length="607" mass="60668">QAPQAAEGDAALALRPGGAPEDGLIVQEAFCEGCCALLSGEQLILGIQPALLWTSLWPLAAHARREIAEAASLALCRLTWLSKAPAAAGSAGDHQSAPSVDEAIETACSEFSDVFATAARSADAAGASTLAAQAHSERLLEHLHRLVLFGRGPAQQASAGRRGQRGGATEDSLVVVLPIARLVGTIDSVVVAILRDSSKEARAGRAARAALARGLELAAALAEVAGAALLPHTAQVRKWLEYVAVLPRAGQAETRQAACGLVVALAGSAPSALLRGPLLKQLAHFCLAGMRPDGSHGQGTAAAPPASTRKRKASAFDEGPAAGAGTSSSLQSSADGQAVDVFRSACLVLAPLLSLGAPLLQAPDLSAVAEQAARVLWLGILAPPAAEATHETVYYRAICQDGPSVMAILDVFEALHRPPRIGAGPLAPGLLNAILALVDAVAAAFQRRPATRSGERSRSAIGHDFVRARALQLRSALAAAGQPLAGGASAATAAASQVTIAWPEAAPAEAHGTTHQPAPPPVPLAGGAAPGEPAAAKEQAQASETAAPALAPTSGDGGGGGPAAEGTQEPPAAPPPPAEVAAAAAPLAQEGEGAPGNLEVRGNEKGG</sequence>
<feature type="compositionally biased region" description="Low complexity" evidence="1">
    <location>
        <begin position="524"/>
        <end position="554"/>
    </location>
</feature>
<comment type="caution">
    <text evidence="2">The sequence shown here is derived from an EMBL/GenBank/DDBJ whole genome shotgun (WGS) entry which is preliminary data.</text>
</comment>
<gene>
    <name evidence="2" type="ORF">PCOR1329_LOCUS35357</name>
</gene>
<protein>
    <recommendedName>
        <fullName evidence="4">MMS19 nucleotide excision repair protein</fullName>
    </recommendedName>
</protein>
<keyword evidence="3" id="KW-1185">Reference proteome</keyword>
<dbReference type="EMBL" id="CAUYUJ010014320">
    <property type="protein sequence ID" value="CAK0839749.1"/>
    <property type="molecule type" value="Genomic_DNA"/>
</dbReference>
<evidence type="ECO:0008006" key="4">
    <source>
        <dbReference type="Google" id="ProtNLM"/>
    </source>
</evidence>
<evidence type="ECO:0000313" key="2">
    <source>
        <dbReference type="EMBL" id="CAK0839749.1"/>
    </source>
</evidence>
<evidence type="ECO:0000313" key="3">
    <source>
        <dbReference type="Proteomes" id="UP001189429"/>
    </source>
</evidence>
<feature type="region of interest" description="Disordered" evidence="1">
    <location>
        <begin position="294"/>
        <end position="332"/>
    </location>
</feature>
<reference evidence="2" key="1">
    <citation type="submission" date="2023-10" db="EMBL/GenBank/DDBJ databases">
        <authorList>
            <person name="Chen Y."/>
            <person name="Shah S."/>
            <person name="Dougan E. K."/>
            <person name="Thang M."/>
            <person name="Chan C."/>
        </authorList>
    </citation>
    <scope>NUCLEOTIDE SEQUENCE [LARGE SCALE GENOMIC DNA]</scope>
</reference>
<proteinExistence type="predicted"/>
<organism evidence="2 3">
    <name type="scientific">Prorocentrum cordatum</name>
    <dbReference type="NCBI Taxonomy" id="2364126"/>
    <lineage>
        <taxon>Eukaryota</taxon>
        <taxon>Sar</taxon>
        <taxon>Alveolata</taxon>
        <taxon>Dinophyceae</taxon>
        <taxon>Prorocentrales</taxon>
        <taxon>Prorocentraceae</taxon>
        <taxon>Prorocentrum</taxon>
    </lineage>
</organism>
<feature type="non-terminal residue" evidence="2">
    <location>
        <position position="1"/>
    </location>
</feature>